<dbReference type="SUPFAM" id="SSF50978">
    <property type="entry name" value="WD40 repeat-like"/>
    <property type="match status" value="1"/>
</dbReference>
<dbReference type="PANTHER" id="PTHR44006:SF1">
    <property type="entry name" value="U5 SMALL NUCLEAR RIBONUCLEOPROTEIN 40 KDA PROTEIN"/>
    <property type="match status" value="1"/>
</dbReference>
<dbReference type="InterPro" id="IPR019775">
    <property type="entry name" value="WD40_repeat_CS"/>
</dbReference>
<proteinExistence type="predicted"/>
<dbReference type="InterPro" id="IPR015404">
    <property type="entry name" value="Vps5_C"/>
</dbReference>
<keyword evidence="2" id="KW-0507">mRNA processing</keyword>
<dbReference type="GO" id="GO:0003723">
    <property type="term" value="F:RNA binding"/>
    <property type="evidence" value="ECO:0007669"/>
    <property type="project" value="TreeGrafter"/>
</dbReference>
<protein>
    <recommendedName>
        <fullName evidence="7">Sorting nexin/Vps5-like C-terminal domain-containing protein</fullName>
    </recommendedName>
</protein>
<gene>
    <name evidence="8" type="ORF">MNAN1_001227</name>
</gene>
<evidence type="ECO:0000256" key="2">
    <source>
        <dbReference type="ARBA" id="ARBA00022664"/>
    </source>
</evidence>
<dbReference type="AlphaFoldDB" id="A0AAF0EI77"/>
<dbReference type="PROSITE" id="PS50082">
    <property type="entry name" value="WD_REPEATS_2"/>
    <property type="match status" value="5"/>
</dbReference>
<dbReference type="InterPro" id="IPR001680">
    <property type="entry name" value="WD40_rpt"/>
</dbReference>
<dbReference type="Proteomes" id="UP001213623">
    <property type="component" value="Chromosome 2"/>
</dbReference>
<dbReference type="PRINTS" id="PR00320">
    <property type="entry name" value="GPROTEINBRPT"/>
</dbReference>
<dbReference type="Gene3D" id="1.20.1270.60">
    <property type="entry name" value="Arfaptin homology (AH) domain/BAR domain"/>
    <property type="match status" value="1"/>
</dbReference>
<keyword evidence="1 5" id="KW-0853">WD repeat</keyword>
<feature type="domain" description="Sorting nexin/Vps5-like C-terminal" evidence="7">
    <location>
        <begin position="480"/>
        <end position="686"/>
    </location>
</feature>
<dbReference type="GO" id="GO:0008380">
    <property type="term" value="P:RNA splicing"/>
    <property type="evidence" value="ECO:0007669"/>
    <property type="project" value="UniProtKB-KW"/>
</dbReference>
<evidence type="ECO:0000256" key="3">
    <source>
        <dbReference type="ARBA" id="ARBA00022737"/>
    </source>
</evidence>
<evidence type="ECO:0000313" key="8">
    <source>
        <dbReference type="EMBL" id="WFD26250.1"/>
    </source>
</evidence>
<name>A0AAF0EI77_9BASI</name>
<evidence type="ECO:0000256" key="6">
    <source>
        <dbReference type="SAM" id="MobiDB-lite"/>
    </source>
</evidence>
<dbReference type="InterPro" id="IPR020472">
    <property type="entry name" value="WD40_PAC1"/>
</dbReference>
<dbReference type="CDD" id="cd07596">
    <property type="entry name" value="BAR_SNX"/>
    <property type="match status" value="1"/>
</dbReference>
<keyword evidence="3" id="KW-0677">Repeat</keyword>
<feature type="repeat" description="WD" evidence="5">
    <location>
        <begin position="134"/>
        <end position="175"/>
    </location>
</feature>
<dbReference type="Pfam" id="PF00400">
    <property type="entry name" value="WD40"/>
    <property type="match status" value="6"/>
</dbReference>
<keyword evidence="9" id="KW-1185">Reference proteome</keyword>
<dbReference type="InterPro" id="IPR027267">
    <property type="entry name" value="AH/BAR_dom_sf"/>
</dbReference>
<feature type="repeat" description="WD" evidence="5">
    <location>
        <begin position="275"/>
        <end position="316"/>
    </location>
</feature>
<feature type="repeat" description="WD" evidence="5">
    <location>
        <begin position="89"/>
        <end position="133"/>
    </location>
</feature>
<evidence type="ECO:0000259" key="7">
    <source>
        <dbReference type="Pfam" id="PF09325"/>
    </source>
</evidence>
<evidence type="ECO:0000256" key="4">
    <source>
        <dbReference type="ARBA" id="ARBA00023187"/>
    </source>
</evidence>
<sequence length="841" mass="92039">MADKRKSPPFGGDMMLAKRARQGGDHALISRTDRTCSLAAPVMALTEAHTADVLDVQFAPDGRTIAAASADHTISLWETFGEHRNVGQLAGHKAAVTCLAWVPHSGDERLLLSGSADNTIVLWDSATGERVRRLRGHHGIVNDVTCARTGGRWASASDDGRVLFWEADSRYPVASIELGYPVTCVAFSADATQLYVGGVDNAIHVMDCATLSRQSSLLGHNDTVASLALSPSGTHLLSSGLDDTVRVWDVRPFAPLQQPGVKTHPRLVHTLTGMPSGFENLLLRAAWSPNGEWVGCGGADHTTNIWNLAKGTLVFKTNIPSFHRTQYDRVERTYQELALYASALALTSPTVMVPVLPLPTPWLLHEPALEDVSSGRPELERLLIHWFTCISDEMALCMHRETRRFVEADYSYEPVPLEDTAPAGLTRQAARTQAYIRSLAHVFDGSLLMPSGHGNSGRSSSKATLTALVPPLLASASPVTVADPDEALAAARGEVTRLETQLGDVARASAAVTQARQGVDVAMRELMAKLPGLAMLEETRPVSARLLLPRTLRNAKALLQRMAELGEEQWHVDQVTLGDVMEYHELSMRAARQCLQERTAMVVEYTLAQKVIATKQHEAEQLQFAKSPRPDRIEAAIAEVREAQHHAHLLEKYLTQVSRAMHQSLQRHSVHTHHDLQRVLREHVRQSAILDRRLADMFAQFDAESHQLAQEAATLAQHGEKTRRKITPAQRAAAEMMGHDISEETLRPELEERVPSSEVPSGEDADVATSKAEPEPEAEPEAEPAQPSEAPSHTSFSPTATPAPMPEPSFPSMLFRRDAHQGRWGRLSASDAAQRLGGTWS</sequence>
<dbReference type="Pfam" id="PF09325">
    <property type="entry name" value="Vps5"/>
    <property type="match status" value="1"/>
</dbReference>
<dbReference type="SMART" id="SM00320">
    <property type="entry name" value="WD40"/>
    <property type="match status" value="6"/>
</dbReference>
<dbReference type="Gene3D" id="2.130.10.10">
    <property type="entry name" value="YVTN repeat-like/Quinoprotein amine dehydrogenase"/>
    <property type="match status" value="1"/>
</dbReference>
<dbReference type="GO" id="GO:0071013">
    <property type="term" value="C:catalytic step 2 spliceosome"/>
    <property type="evidence" value="ECO:0007669"/>
    <property type="project" value="TreeGrafter"/>
</dbReference>
<dbReference type="InterPro" id="IPR036322">
    <property type="entry name" value="WD40_repeat_dom_sf"/>
</dbReference>
<reference evidence="8" key="1">
    <citation type="submission" date="2023-03" db="EMBL/GenBank/DDBJ databases">
        <title>Mating type loci evolution in Malassezia.</title>
        <authorList>
            <person name="Coelho M.A."/>
        </authorList>
    </citation>
    <scope>NUCLEOTIDE SEQUENCE</scope>
    <source>
        <strain evidence="8">CBS 9557</strain>
    </source>
</reference>
<feature type="compositionally biased region" description="Basic and acidic residues" evidence="6">
    <location>
        <begin position="737"/>
        <end position="755"/>
    </location>
</feature>
<feature type="region of interest" description="Disordered" evidence="6">
    <location>
        <begin position="715"/>
        <end position="817"/>
    </location>
</feature>
<dbReference type="InterPro" id="IPR052234">
    <property type="entry name" value="U5_snRNP_Component"/>
</dbReference>
<dbReference type="PANTHER" id="PTHR44006">
    <property type="entry name" value="U5 SMALL NUCLEAR RIBONUCLEOPROTEIN 40 KDA PROTEIN"/>
    <property type="match status" value="1"/>
</dbReference>
<dbReference type="GO" id="GO:0006397">
    <property type="term" value="P:mRNA processing"/>
    <property type="evidence" value="ECO:0007669"/>
    <property type="project" value="UniProtKB-KW"/>
</dbReference>
<dbReference type="EMBL" id="CP119893">
    <property type="protein sequence ID" value="WFD26250.1"/>
    <property type="molecule type" value="Genomic_DNA"/>
</dbReference>
<evidence type="ECO:0000256" key="5">
    <source>
        <dbReference type="PROSITE-ProRule" id="PRU00221"/>
    </source>
</evidence>
<keyword evidence="4" id="KW-0508">mRNA splicing</keyword>
<evidence type="ECO:0000313" key="9">
    <source>
        <dbReference type="Proteomes" id="UP001213623"/>
    </source>
</evidence>
<dbReference type="InterPro" id="IPR015943">
    <property type="entry name" value="WD40/YVTN_repeat-like_dom_sf"/>
</dbReference>
<feature type="repeat" description="WD" evidence="5">
    <location>
        <begin position="217"/>
        <end position="251"/>
    </location>
</feature>
<dbReference type="CDD" id="cd00200">
    <property type="entry name" value="WD40"/>
    <property type="match status" value="1"/>
</dbReference>
<accession>A0AAF0EI77</accession>
<dbReference type="PROSITE" id="PS00678">
    <property type="entry name" value="WD_REPEATS_1"/>
    <property type="match status" value="1"/>
</dbReference>
<evidence type="ECO:0000256" key="1">
    <source>
        <dbReference type="ARBA" id="ARBA00022574"/>
    </source>
</evidence>
<organism evidence="8 9">
    <name type="scientific">Malassezia nana</name>
    <dbReference type="NCBI Taxonomy" id="180528"/>
    <lineage>
        <taxon>Eukaryota</taxon>
        <taxon>Fungi</taxon>
        <taxon>Dikarya</taxon>
        <taxon>Basidiomycota</taxon>
        <taxon>Ustilaginomycotina</taxon>
        <taxon>Malasseziomycetes</taxon>
        <taxon>Malasseziales</taxon>
        <taxon>Malasseziaceae</taxon>
        <taxon>Malassezia</taxon>
    </lineage>
</organism>
<dbReference type="PROSITE" id="PS50294">
    <property type="entry name" value="WD_REPEATS_REGION"/>
    <property type="match status" value="3"/>
</dbReference>
<feature type="repeat" description="WD" evidence="5">
    <location>
        <begin position="46"/>
        <end position="78"/>
    </location>
</feature>